<evidence type="ECO:0008006" key="4">
    <source>
        <dbReference type="Google" id="ProtNLM"/>
    </source>
</evidence>
<evidence type="ECO:0000313" key="2">
    <source>
        <dbReference type="EMBL" id="SIO12204.1"/>
    </source>
</evidence>
<name>A0A1N6GXC7_9SPHN</name>
<protein>
    <recommendedName>
        <fullName evidence="4">DUF1579 domain-containing protein</fullName>
    </recommendedName>
</protein>
<accession>A0A1N6GXC7</accession>
<feature type="chain" id="PRO_5012884629" description="DUF1579 domain-containing protein" evidence="1">
    <location>
        <begin position="21"/>
        <end position="187"/>
    </location>
</feature>
<keyword evidence="1" id="KW-0732">Signal</keyword>
<reference evidence="3" key="1">
    <citation type="submission" date="2016-11" db="EMBL/GenBank/DDBJ databases">
        <authorList>
            <person name="Varghese N."/>
            <person name="Submissions S."/>
        </authorList>
    </citation>
    <scope>NUCLEOTIDE SEQUENCE [LARGE SCALE GENOMIC DNA]</scope>
    <source>
        <strain evidence="3">DSM 22363</strain>
    </source>
</reference>
<proteinExistence type="predicted"/>
<dbReference type="RefSeq" id="WP_074205964.1">
    <property type="nucleotide sequence ID" value="NZ_FSQW01000002.1"/>
</dbReference>
<dbReference type="Proteomes" id="UP000185192">
    <property type="component" value="Unassembled WGS sequence"/>
</dbReference>
<feature type="signal peptide" evidence="1">
    <location>
        <begin position="1"/>
        <end position="20"/>
    </location>
</feature>
<organism evidence="2 3">
    <name type="scientific">Parasphingorhabdus marina DSM 22363</name>
    <dbReference type="NCBI Taxonomy" id="1123272"/>
    <lineage>
        <taxon>Bacteria</taxon>
        <taxon>Pseudomonadati</taxon>
        <taxon>Pseudomonadota</taxon>
        <taxon>Alphaproteobacteria</taxon>
        <taxon>Sphingomonadales</taxon>
        <taxon>Sphingomonadaceae</taxon>
        <taxon>Parasphingorhabdus</taxon>
    </lineage>
</organism>
<dbReference type="EMBL" id="FSQW01000002">
    <property type="protein sequence ID" value="SIO12204.1"/>
    <property type="molecule type" value="Genomic_DNA"/>
</dbReference>
<dbReference type="OrthoDB" id="9814791at2"/>
<evidence type="ECO:0000256" key="1">
    <source>
        <dbReference type="SAM" id="SignalP"/>
    </source>
</evidence>
<dbReference type="AlphaFoldDB" id="A0A1N6GXC7"/>
<evidence type="ECO:0000313" key="3">
    <source>
        <dbReference type="Proteomes" id="UP000185192"/>
    </source>
</evidence>
<gene>
    <name evidence="2" type="ORF">SAMN02745824_3033</name>
</gene>
<keyword evidence="3" id="KW-1185">Reference proteome</keyword>
<sequence>MKNQLLIAMCTVVLASPVLASDKEKGTLADVGMDKTDGCMTGPTAQFGRYVGDWDIADETLSQDGKTWTRGPGARWHFTCVGNGTAIQDFWMPNGGGFGTNLRMYDKDKGAWDIAWTNKGNTAMAHISAVQNADGHIVMHFVAPKPNPARRITFFPPDENGWNWQLEISTDGEKSWRTVYRIKATRR</sequence>